<sequence length="589" mass="67772">MENFLSSFRKKMQHHCVDCAIITNKKDDVFSSAQSYILPYIVSHTINFQSSNYILLVTQKELIVMVDGRYLSYAEKHFQHLSHVIVRSIMTSSLFETLNLLLLQDQAIVWYDDHNTTINELFSYQNFSKFEFVAIPDNVLRAFEHRDQFKKDILLLNNKADIRIAQIRSVKNAKLISSTESVSWLLGIRDTENGYSMALNGILLVMPAEYDKKDILFQNNNTTDIFNILYDIKHISELPQSIITLAENNIKIEIEYRSLSTNLYNKFATITHNAEYSEIFLDTIDASRKLKAIKTQEELENIKIAHQNDAIAFDKFFEFVSTFNGSNATIEEDFSNALHKYKSAQQHYIKESFSTISALNENAAMPHYNHKFSSDISPSSTAYNNQYNLYLIDAGSQYTCGTTDVTRTILVQSTNGKFSESDLIEVKKHFTLVLKSHIMLASAIFPKGTTGAQLDSLARYHVWQQHLDYQHSTGHGVGFALNVHEGPYYISSNCNEAITENTILSIEPALYFPQKYGIRIENLYYVKKCASLSTTEKSMLQEQIHDSYMCFIPLTIIPFDATLIEYSMLHENEIAWLERYNKFINLMKI</sequence>
<reference evidence="3 4" key="1">
    <citation type="journal article" date="2018" name="Genome Biol. Evol.">
        <title>The Genome Sequence of "Candidatus Fokinia solitaria": Insights on Reductive Evolution in Rickettsiales.</title>
        <authorList>
            <person name="Floriano A.M."/>
            <person name="Castelli M."/>
            <person name="Krenek S."/>
            <person name="Berendonk T.U."/>
            <person name="Bazzocchi C."/>
            <person name="Petroni G."/>
            <person name="Sassera D."/>
        </authorList>
    </citation>
    <scope>NUCLEOTIDE SEQUENCE [LARGE SCALE GENOMIC DNA]</scope>
    <source>
        <strain evidence="3">Rio ETE_ALG 3VII</strain>
    </source>
</reference>
<dbReference type="SUPFAM" id="SSF55920">
    <property type="entry name" value="Creatinase/aminopeptidase"/>
    <property type="match status" value="1"/>
</dbReference>
<organism evidence="3 4">
    <name type="scientific">Candidatus Fokinia solitaria</name>
    <dbReference type="NCBI Taxonomy" id="1802984"/>
    <lineage>
        <taxon>Bacteria</taxon>
        <taxon>Pseudomonadati</taxon>
        <taxon>Pseudomonadota</taxon>
        <taxon>Alphaproteobacteria</taxon>
        <taxon>Rickettsiales</taxon>
        <taxon>Candidatus Midichloriaceae</taxon>
        <taxon>Candidatus Fokinia</taxon>
    </lineage>
</organism>
<name>A0A2U8BSY4_9RICK</name>
<dbReference type="InterPro" id="IPR000994">
    <property type="entry name" value="Pept_M24"/>
</dbReference>
<keyword evidence="3" id="KW-0378">Hydrolase</keyword>
<dbReference type="Pfam" id="PF00557">
    <property type="entry name" value="Peptidase_M24"/>
    <property type="match status" value="1"/>
</dbReference>
<dbReference type="InterPro" id="IPR029149">
    <property type="entry name" value="Creatin/AminoP/Spt16_N"/>
</dbReference>
<keyword evidence="4" id="KW-1185">Reference proteome</keyword>
<dbReference type="AlphaFoldDB" id="A0A2U8BSY4"/>
<dbReference type="InterPro" id="IPR036005">
    <property type="entry name" value="Creatinase/aminopeptidase-like"/>
</dbReference>
<feature type="domain" description="Peptidase M24 C-terminal" evidence="2">
    <location>
        <begin position="548"/>
        <end position="584"/>
    </location>
</feature>
<dbReference type="InterPro" id="IPR050422">
    <property type="entry name" value="X-Pro_aminopeptidase_P"/>
</dbReference>
<evidence type="ECO:0000259" key="2">
    <source>
        <dbReference type="Pfam" id="PF16188"/>
    </source>
</evidence>
<feature type="domain" description="Peptidase M24" evidence="1">
    <location>
        <begin position="300"/>
        <end position="527"/>
    </location>
</feature>
<keyword evidence="3" id="KW-0645">Protease</keyword>
<gene>
    <name evidence="3" type="ORF">Fsol_00700</name>
</gene>
<accession>A0A2U8BSY4</accession>
<evidence type="ECO:0000313" key="3">
    <source>
        <dbReference type="EMBL" id="AWD33476.1"/>
    </source>
</evidence>
<dbReference type="Proteomes" id="UP000244519">
    <property type="component" value="Chromosome"/>
</dbReference>
<protein>
    <submittedName>
        <fullName evidence="3">Aminopeptidase</fullName>
    </submittedName>
</protein>
<dbReference type="OrthoDB" id="9806388at2"/>
<dbReference type="Pfam" id="PF16188">
    <property type="entry name" value="Peptidase_M24_C"/>
    <property type="match status" value="1"/>
</dbReference>
<dbReference type="Gene3D" id="3.40.350.10">
    <property type="entry name" value="Creatinase/prolidase N-terminal domain"/>
    <property type="match status" value="1"/>
</dbReference>
<dbReference type="PANTHER" id="PTHR43763:SF6">
    <property type="entry name" value="XAA-PRO AMINOPEPTIDASE 1"/>
    <property type="match status" value="1"/>
</dbReference>
<keyword evidence="3" id="KW-0031">Aminopeptidase</keyword>
<dbReference type="GO" id="GO:0004177">
    <property type="term" value="F:aminopeptidase activity"/>
    <property type="evidence" value="ECO:0007669"/>
    <property type="project" value="UniProtKB-KW"/>
</dbReference>
<dbReference type="Gene3D" id="3.90.230.10">
    <property type="entry name" value="Creatinase/methionine aminopeptidase superfamily"/>
    <property type="match status" value="1"/>
</dbReference>
<dbReference type="InterPro" id="IPR032416">
    <property type="entry name" value="Peptidase_M24_C"/>
</dbReference>
<dbReference type="SUPFAM" id="SSF53092">
    <property type="entry name" value="Creatinase/prolidase N-terminal domain"/>
    <property type="match status" value="1"/>
</dbReference>
<evidence type="ECO:0000313" key="4">
    <source>
        <dbReference type="Proteomes" id="UP000244519"/>
    </source>
</evidence>
<dbReference type="KEGG" id="fso:Fsol_00700"/>
<dbReference type="PANTHER" id="PTHR43763">
    <property type="entry name" value="XAA-PRO AMINOPEPTIDASE 1"/>
    <property type="match status" value="1"/>
</dbReference>
<dbReference type="EMBL" id="CP025989">
    <property type="protein sequence ID" value="AWD33476.1"/>
    <property type="molecule type" value="Genomic_DNA"/>
</dbReference>
<evidence type="ECO:0000259" key="1">
    <source>
        <dbReference type="Pfam" id="PF00557"/>
    </source>
</evidence>
<proteinExistence type="predicted"/>